<gene>
    <name evidence="2" type="ordered locus">MCP_1011</name>
</gene>
<name>D1YXB1_METPS</name>
<accession>D1YXB1</accession>
<organism evidence="2 3">
    <name type="scientific">Methanocella paludicola (strain DSM 17711 / JCM 13418 / NBRC 101707 / SANAE)</name>
    <dbReference type="NCBI Taxonomy" id="304371"/>
    <lineage>
        <taxon>Archaea</taxon>
        <taxon>Methanobacteriati</taxon>
        <taxon>Methanobacteriota</taxon>
        <taxon>Stenosarchaea group</taxon>
        <taxon>Methanomicrobia</taxon>
        <taxon>Methanocellales</taxon>
        <taxon>Methanocellaceae</taxon>
        <taxon>Methanocella</taxon>
    </lineage>
</organism>
<dbReference type="PANTHER" id="PTHR42951:SF17">
    <property type="entry name" value="METALLO-BETA-LACTAMASE DOMAIN-CONTAINING PROTEIN"/>
    <property type="match status" value="1"/>
</dbReference>
<reference evidence="2 3" key="1">
    <citation type="journal article" date="2007" name="Appl. Environ. Microbiol.">
        <title>Isolation of key methanogens for global methane emission from rice paddy fields: a novel isolate affiliated with the clone cluster rice cluster I.</title>
        <authorList>
            <person name="Sakai S."/>
            <person name="Imachi H."/>
            <person name="Sekiguchi Y."/>
            <person name="Ohashi A."/>
            <person name="Harada H."/>
            <person name="Kamagata Y."/>
        </authorList>
    </citation>
    <scope>NUCLEOTIDE SEQUENCE [LARGE SCALE GENOMIC DNA]</scope>
    <source>
        <strain evidence="3">DSM 17711 / JCM 13418 / NBRC 101707 / SANAE</strain>
    </source>
</reference>
<reference evidence="3" key="3">
    <citation type="journal article" date="2011" name="PLoS ONE">
        <title>Genome sequence of a mesophilic hydrogenotrophic methanogen Methanocella paludicola, the first cultivated representative of the order Methanocellales.</title>
        <authorList>
            <person name="Sakai S."/>
            <person name="Takaki Y."/>
            <person name="Shimamura S."/>
            <person name="Sekine M."/>
            <person name="Tajima T."/>
            <person name="Kosugi H."/>
            <person name="Ichikawa N."/>
            <person name="Tasumi E."/>
            <person name="Hiraki A.T."/>
            <person name="Shimizu A."/>
            <person name="Kato Y."/>
            <person name="Nishiko R."/>
            <person name="Mori K."/>
            <person name="Fujita N."/>
            <person name="Imachi H."/>
            <person name="Takai K."/>
        </authorList>
    </citation>
    <scope>NUCLEOTIDE SEQUENCE [LARGE SCALE GENOMIC DNA]</scope>
    <source>
        <strain evidence="3">DSM 17711 / JCM 13418 / NBRC 101707 / SANAE</strain>
    </source>
</reference>
<dbReference type="AlphaFoldDB" id="D1YXB1"/>
<dbReference type="InParanoid" id="D1YXB1"/>
<dbReference type="RefSeq" id="WP_012899762.1">
    <property type="nucleotide sequence ID" value="NC_013665.1"/>
</dbReference>
<dbReference type="KEGG" id="mpd:MCP_1011"/>
<dbReference type="InterPro" id="IPR036866">
    <property type="entry name" value="RibonucZ/Hydroxyglut_hydro"/>
</dbReference>
<dbReference type="InterPro" id="IPR001279">
    <property type="entry name" value="Metallo-B-lactamas"/>
</dbReference>
<feature type="domain" description="Metallo-beta-lactamase" evidence="1">
    <location>
        <begin position="16"/>
        <end position="208"/>
    </location>
</feature>
<evidence type="ECO:0000313" key="2">
    <source>
        <dbReference type="EMBL" id="BAI61083.1"/>
    </source>
</evidence>
<dbReference type="EMBL" id="AP011532">
    <property type="protein sequence ID" value="BAI61083.1"/>
    <property type="molecule type" value="Genomic_DNA"/>
</dbReference>
<dbReference type="SUPFAM" id="SSF56281">
    <property type="entry name" value="Metallo-hydrolase/oxidoreductase"/>
    <property type="match status" value="1"/>
</dbReference>
<protein>
    <recommendedName>
        <fullName evidence="1">Metallo-beta-lactamase domain-containing protein</fullName>
    </recommendedName>
</protein>
<proteinExistence type="predicted"/>
<dbReference type="SMART" id="SM00849">
    <property type="entry name" value="Lactamase_B"/>
    <property type="match status" value="1"/>
</dbReference>
<evidence type="ECO:0000313" key="3">
    <source>
        <dbReference type="Proteomes" id="UP000001882"/>
    </source>
</evidence>
<evidence type="ECO:0000259" key="1">
    <source>
        <dbReference type="SMART" id="SM00849"/>
    </source>
</evidence>
<dbReference type="Proteomes" id="UP000001882">
    <property type="component" value="Chromosome"/>
</dbReference>
<dbReference type="Pfam" id="PF00753">
    <property type="entry name" value="Lactamase_B"/>
    <property type="match status" value="1"/>
</dbReference>
<keyword evidence="3" id="KW-1185">Reference proteome</keyword>
<dbReference type="CDD" id="cd07721">
    <property type="entry name" value="yflN-like_MBL-fold"/>
    <property type="match status" value="1"/>
</dbReference>
<dbReference type="PANTHER" id="PTHR42951">
    <property type="entry name" value="METALLO-BETA-LACTAMASE DOMAIN-CONTAINING"/>
    <property type="match status" value="1"/>
</dbReference>
<dbReference type="Gene3D" id="3.60.15.10">
    <property type="entry name" value="Ribonuclease Z/Hydroxyacylglutathione hydrolase-like"/>
    <property type="match status" value="1"/>
</dbReference>
<reference evidence="2 3" key="2">
    <citation type="journal article" date="2008" name="Int. J. Syst. Evol. Microbiol.">
        <title>Methanocella paludicola gen. nov., sp. nov., a methane-producing archaeon, the first isolate of the lineage 'Rice Cluster I', and proposal of the new archaeal order Methanocellales ord. nov.</title>
        <authorList>
            <person name="Sakai S."/>
            <person name="Imachi H."/>
            <person name="Hanada S."/>
            <person name="Ohashi A."/>
            <person name="Harada H."/>
            <person name="Kamagata Y."/>
        </authorList>
    </citation>
    <scope>NUCLEOTIDE SEQUENCE [LARGE SCALE GENOMIC DNA]</scope>
    <source>
        <strain evidence="3">DSM 17711 / JCM 13418 / NBRC 101707 / SANAE</strain>
    </source>
</reference>
<dbReference type="InterPro" id="IPR050855">
    <property type="entry name" value="NDM-1-like"/>
</dbReference>
<dbReference type="GeneID" id="8681031"/>
<dbReference type="OrthoDB" id="197151at2157"/>
<dbReference type="eggNOG" id="arCOG00504">
    <property type="taxonomic scope" value="Archaea"/>
</dbReference>
<dbReference type="STRING" id="304371.MCP_1011"/>
<sequence>MTELIPGVHQVDNSIGCNTYIIIDNGVTLVDTGLRGNEKNIYGCLQKLGYSPKDIKRIIITHAHLDHINCLYGLKNDSGAQVIAAEGETDIIEGRKPLRVAGGMFGLIFSVLRVYYKYRPVNVDVKLKEGDTIDVLGGLKAVVLSGHSEGNMGLYSPQQSLVFSSDTIRVLDGRLAAPHPKFTADMPGAIKAIKRLSELDFSIMLPGHGKPIMNGASEKVRELYHELKH</sequence>